<evidence type="ECO:0000313" key="8">
    <source>
        <dbReference type="Proteomes" id="UP000267029"/>
    </source>
</evidence>
<keyword evidence="3 6" id="KW-0812">Transmembrane</keyword>
<sequence>MISNWTPLSVLPFYILAPVPLLLATCGNTDRGGATWSTLIFIHTVLVVSCFALPIVLAHVPLGSPVVPPFGLTLICLDSLERGDELGGWVENSTT</sequence>
<dbReference type="PANTHER" id="PTHR12050">
    <property type="entry name" value="LEPTIN RECEPTOR-RELATED"/>
    <property type="match status" value="1"/>
</dbReference>
<dbReference type="GO" id="GO:0016020">
    <property type="term" value="C:membrane"/>
    <property type="evidence" value="ECO:0007669"/>
    <property type="project" value="UniProtKB-SubCell"/>
</dbReference>
<organism evidence="7 8">
    <name type="scientific">Mesocestoides corti</name>
    <name type="common">Flatworm</name>
    <dbReference type="NCBI Taxonomy" id="53468"/>
    <lineage>
        <taxon>Eukaryota</taxon>
        <taxon>Metazoa</taxon>
        <taxon>Spiralia</taxon>
        <taxon>Lophotrochozoa</taxon>
        <taxon>Platyhelminthes</taxon>
        <taxon>Cestoda</taxon>
        <taxon>Eucestoda</taxon>
        <taxon>Cyclophyllidea</taxon>
        <taxon>Mesocestoididae</taxon>
        <taxon>Mesocestoides</taxon>
    </lineage>
</organism>
<keyword evidence="5 6" id="KW-0472">Membrane</keyword>
<comment type="similarity">
    <text evidence="2">Belongs to the OB-RGRP/VPS55 family.</text>
</comment>
<evidence type="ECO:0000256" key="5">
    <source>
        <dbReference type="ARBA" id="ARBA00023136"/>
    </source>
</evidence>
<dbReference type="STRING" id="53468.A0A3P6GUV1"/>
<evidence type="ECO:0000256" key="6">
    <source>
        <dbReference type="SAM" id="Phobius"/>
    </source>
</evidence>
<dbReference type="Proteomes" id="UP000267029">
    <property type="component" value="Unassembled WGS sequence"/>
</dbReference>
<feature type="transmembrane region" description="Helical" evidence="6">
    <location>
        <begin position="6"/>
        <end position="26"/>
    </location>
</feature>
<evidence type="ECO:0000256" key="4">
    <source>
        <dbReference type="ARBA" id="ARBA00022989"/>
    </source>
</evidence>
<proteinExistence type="inferred from homology"/>
<name>A0A3P6GUV1_MESCO</name>
<gene>
    <name evidence="7" type="ORF">MCOS_LOCUS9394</name>
</gene>
<evidence type="ECO:0000313" key="7">
    <source>
        <dbReference type="EMBL" id="VDD83391.1"/>
    </source>
</evidence>
<evidence type="ECO:0000256" key="2">
    <source>
        <dbReference type="ARBA" id="ARBA00005645"/>
    </source>
</evidence>
<dbReference type="PANTHER" id="PTHR12050:SF0">
    <property type="entry name" value="RH04491P"/>
    <property type="match status" value="1"/>
</dbReference>
<dbReference type="Pfam" id="PF04133">
    <property type="entry name" value="Vps55"/>
    <property type="match status" value="1"/>
</dbReference>
<keyword evidence="4 6" id="KW-1133">Transmembrane helix</keyword>
<dbReference type="AlphaFoldDB" id="A0A3P6GUV1"/>
<accession>A0A3P6GUV1</accession>
<dbReference type="OrthoDB" id="14246at2759"/>
<reference evidence="7 8" key="1">
    <citation type="submission" date="2018-10" db="EMBL/GenBank/DDBJ databases">
        <authorList>
            <consortium name="Pathogen Informatics"/>
        </authorList>
    </citation>
    <scope>NUCLEOTIDE SEQUENCE [LARGE SCALE GENOMIC DNA]</scope>
</reference>
<dbReference type="EMBL" id="UXSR01005711">
    <property type="protein sequence ID" value="VDD83391.1"/>
    <property type="molecule type" value="Genomic_DNA"/>
</dbReference>
<keyword evidence="8" id="KW-1185">Reference proteome</keyword>
<dbReference type="InterPro" id="IPR007262">
    <property type="entry name" value="Vps55/LEPROT"/>
</dbReference>
<protein>
    <submittedName>
        <fullName evidence="7">Uncharacterized protein</fullName>
    </submittedName>
</protein>
<comment type="subcellular location">
    <subcellularLocation>
        <location evidence="1">Membrane</location>
        <topology evidence="1">Multi-pass membrane protein</topology>
    </subcellularLocation>
</comment>
<dbReference type="GO" id="GO:0005768">
    <property type="term" value="C:endosome"/>
    <property type="evidence" value="ECO:0007669"/>
    <property type="project" value="TreeGrafter"/>
</dbReference>
<feature type="transmembrane region" description="Helical" evidence="6">
    <location>
        <begin position="38"/>
        <end position="60"/>
    </location>
</feature>
<evidence type="ECO:0000256" key="1">
    <source>
        <dbReference type="ARBA" id="ARBA00004141"/>
    </source>
</evidence>
<dbReference type="GO" id="GO:0032511">
    <property type="term" value="P:late endosome to vacuole transport via multivesicular body sorting pathway"/>
    <property type="evidence" value="ECO:0007669"/>
    <property type="project" value="TreeGrafter"/>
</dbReference>
<evidence type="ECO:0000256" key="3">
    <source>
        <dbReference type="ARBA" id="ARBA00022692"/>
    </source>
</evidence>